<evidence type="ECO:0000313" key="10">
    <source>
        <dbReference type="Proteomes" id="UP000005237"/>
    </source>
</evidence>
<evidence type="ECO:0000256" key="5">
    <source>
        <dbReference type="ARBA" id="ARBA00022840"/>
    </source>
</evidence>
<dbReference type="GO" id="GO:0005524">
    <property type="term" value="F:ATP binding"/>
    <property type="evidence" value="ECO:0007669"/>
    <property type="project" value="UniProtKB-UniRule"/>
</dbReference>
<feature type="binding site" evidence="6">
    <location>
        <position position="47"/>
    </location>
    <ligand>
        <name>ATP</name>
        <dbReference type="ChEBI" id="CHEBI:30616"/>
    </ligand>
</feature>
<name>A0A8R1DT54_CAEJA</name>
<dbReference type="PROSITE" id="PS00107">
    <property type="entry name" value="PROTEIN_KINASE_ATP"/>
    <property type="match status" value="1"/>
</dbReference>
<reference evidence="10" key="1">
    <citation type="submission" date="2010-08" db="EMBL/GenBank/DDBJ databases">
        <authorList>
            <consortium name="Caenorhabditis japonica Sequencing Consortium"/>
            <person name="Wilson R.K."/>
        </authorList>
    </citation>
    <scope>NUCLEOTIDE SEQUENCE [LARGE SCALE GENOMIC DNA]</scope>
    <source>
        <strain evidence="10">DF5081</strain>
    </source>
</reference>
<evidence type="ECO:0000256" key="6">
    <source>
        <dbReference type="PROSITE-ProRule" id="PRU10141"/>
    </source>
</evidence>
<feature type="compositionally biased region" description="Polar residues" evidence="7">
    <location>
        <begin position="445"/>
        <end position="454"/>
    </location>
</feature>
<dbReference type="AlphaFoldDB" id="A0A8R1DT54"/>
<feature type="domain" description="Protein kinase" evidence="8">
    <location>
        <begin position="17"/>
        <end position="286"/>
    </location>
</feature>
<dbReference type="Pfam" id="PF00069">
    <property type="entry name" value="Pkinase"/>
    <property type="match status" value="1"/>
</dbReference>
<reference evidence="9" key="2">
    <citation type="submission" date="2022-06" db="UniProtKB">
        <authorList>
            <consortium name="EnsemblMetazoa"/>
        </authorList>
    </citation>
    <scope>IDENTIFICATION</scope>
    <source>
        <strain evidence="9">DF5081</strain>
    </source>
</reference>
<keyword evidence="2" id="KW-0808">Transferase</keyword>
<protein>
    <submittedName>
        <fullName evidence="9">Protein kinase domain-containing protein</fullName>
    </submittedName>
</protein>
<dbReference type="Gene3D" id="1.10.510.10">
    <property type="entry name" value="Transferase(Phosphotransferase) domain 1"/>
    <property type="match status" value="1"/>
</dbReference>
<dbReference type="GO" id="GO:0004674">
    <property type="term" value="F:protein serine/threonine kinase activity"/>
    <property type="evidence" value="ECO:0007669"/>
    <property type="project" value="UniProtKB-KW"/>
</dbReference>
<dbReference type="InterPro" id="IPR017441">
    <property type="entry name" value="Protein_kinase_ATP_BS"/>
</dbReference>
<evidence type="ECO:0000256" key="2">
    <source>
        <dbReference type="ARBA" id="ARBA00022679"/>
    </source>
</evidence>
<keyword evidence="4" id="KW-0418">Kinase</keyword>
<dbReference type="PANTHER" id="PTHR11909">
    <property type="entry name" value="CASEIN KINASE-RELATED"/>
    <property type="match status" value="1"/>
</dbReference>
<evidence type="ECO:0000256" key="1">
    <source>
        <dbReference type="ARBA" id="ARBA00022527"/>
    </source>
</evidence>
<feature type="compositionally biased region" description="Low complexity" evidence="7">
    <location>
        <begin position="461"/>
        <end position="489"/>
    </location>
</feature>
<proteinExistence type="predicted"/>
<keyword evidence="10" id="KW-1185">Reference proteome</keyword>
<evidence type="ECO:0000256" key="3">
    <source>
        <dbReference type="ARBA" id="ARBA00022741"/>
    </source>
</evidence>
<sequence>MEEIQALKKDKVVAKRWKVDEKLGEGGMGAVFKVRDLSRFKTYAAMKVEADVSDGGVIKLETAVLKSLANFEFVPRLMDSGDRDKYCFMVMTLLGQDLMAHKRAANLPRLCEQTTLRLAMATLFAIKQIHEAGWIHRDIKPGNMVTGLHGNDRKTVYLIDYGMVRSFIAKREGTGVIAMRKARDGEQLFRGTPRYCSLNVHNRKEQGRVDDLWSWLYMLIELHQGLPWRRLTDEKEIADAKVNTCSEVLLKGCPREFANLHAYLEKMQFRDRPDYFGLWSECYTGFRRVRGSFFAPFEWEVVEADKKKEEEEKKKKSAGSSYVPKTEREMLSALSISANRKPDDFTKPKRKFIMGLFIEMSKMLGRLETLAQFCDAQMYYPAAVMMQQPMQMQANQHNQQSVMGERADQGFPQSNYFDFRSMPLYQGQQQQQHQQQQHQHGGPMSRQNSLPQQFGGQGVNPSAQQAPPPAQQQQGGPPREQQQPPQNAQ</sequence>
<keyword evidence="3 6" id="KW-0547">Nucleotide-binding</keyword>
<dbReference type="EnsemblMetazoa" id="CJA11207.1">
    <property type="protein sequence ID" value="CJA11207.1"/>
    <property type="gene ID" value="WBGene00130411"/>
</dbReference>
<keyword evidence="5 6" id="KW-0067">ATP-binding</keyword>
<dbReference type="InterPro" id="IPR011009">
    <property type="entry name" value="Kinase-like_dom_sf"/>
</dbReference>
<dbReference type="CDD" id="cd14017">
    <property type="entry name" value="STKc_TTBK"/>
    <property type="match status" value="1"/>
</dbReference>
<dbReference type="InterPro" id="IPR047916">
    <property type="entry name" value="TTBK_Asator-like_STKc"/>
</dbReference>
<dbReference type="InterPro" id="IPR050235">
    <property type="entry name" value="CK1_Ser-Thr_kinase"/>
</dbReference>
<dbReference type="FunFam" id="1.10.510.10:FF:001002">
    <property type="entry name" value="Protein CBG10779"/>
    <property type="match status" value="1"/>
</dbReference>
<organism evidence="9 10">
    <name type="scientific">Caenorhabditis japonica</name>
    <dbReference type="NCBI Taxonomy" id="281687"/>
    <lineage>
        <taxon>Eukaryota</taxon>
        <taxon>Metazoa</taxon>
        <taxon>Ecdysozoa</taxon>
        <taxon>Nematoda</taxon>
        <taxon>Chromadorea</taxon>
        <taxon>Rhabditida</taxon>
        <taxon>Rhabditina</taxon>
        <taxon>Rhabditomorpha</taxon>
        <taxon>Rhabditoidea</taxon>
        <taxon>Rhabditidae</taxon>
        <taxon>Peloderinae</taxon>
        <taxon>Caenorhabditis</taxon>
    </lineage>
</organism>
<dbReference type="PROSITE" id="PS50011">
    <property type="entry name" value="PROTEIN_KINASE_DOM"/>
    <property type="match status" value="1"/>
</dbReference>
<dbReference type="SMART" id="SM00220">
    <property type="entry name" value="S_TKc"/>
    <property type="match status" value="1"/>
</dbReference>
<feature type="compositionally biased region" description="Low complexity" evidence="7">
    <location>
        <begin position="426"/>
        <end position="442"/>
    </location>
</feature>
<feature type="region of interest" description="Disordered" evidence="7">
    <location>
        <begin position="425"/>
        <end position="489"/>
    </location>
</feature>
<evidence type="ECO:0000256" key="7">
    <source>
        <dbReference type="SAM" id="MobiDB-lite"/>
    </source>
</evidence>
<dbReference type="Proteomes" id="UP000005237">
    <property type="component" value="Unassembled WGS sequence"/>
</dbReference>
<evidence type="ECO:0000256" key="4">
    <source>
        <dbReference type="ARBA" id="ARBA00022777"/>
    </source>
</evidence>
<dbReference type="SUPFAM" id="SSF56112">
    <property type="entry name" value="Protein kinase-like (PK-like)"/>
    <property type="match status" value="1"/>
</dbReference>
<keyword evidence="1" id="KW-0723">Serine/threonine-protein kinase</keyword>
<dbReference type="InterPro" id="IPR000719">
    <property type="entry name" value="Prot_kinase_dom"/>
</dbReference>
<accession>A0A8R1DT54</accession>
<evidence type="ECO:0000313" key="9">
    <source>
        <dbReference type="EnsemblMetazoa" id="CJA11207.1"/>
    </source>
</evidence>
<evidence type="ECO:0000259" key="8">
    <source>
        <dbReference type="PROSITE" id="PS50011"/>
    </source>
</evidence>